<dbReference type="GO" id="GO:0006313">
    <property type="term" value="P:DNA transposition"/>
    <property type="evidence" value="ECO:0007669"/>
    <property type="project" value="InterPro"/>
</dbReference>
<dbReference type="GO" id="GO:0003677">
    <property type="term" value="F:DNA binding"/>
    <property type="evidence" value="ECO:0007669"/>
    <property type="project" value="InterPro"/>
</dbReference>
<dbReference type="EMBL" id="CP018335">
    <property type="protein sequence ID" value="APM41119.1"/>
    <property type="molecule type" value="Genomic_DNA"/>
</dbReference>
<gene>
    <name evidence="2" type="ORF">BS101_21660</name>
</gene>
<proteinExistence type="predicted"/>
<accession>A0A1L5FDN2</accession>
<sequence>MIYFLILVIEQDLIEQKETYFGLKLHALVSMKGFITNFIITTANVDDRAAVFELVEANKHIKNTRR</sequence>
<dbReference type="Proteomes" id="UP000184604">
    <property type="component" value="Chromosome"/>
</dbReference>
<feature type="domain" description="Transposase IS4-like" evidence="1">
    <location>
        <begin position="17"/>
        <end position="59"/>
    </location>
</feature>
<dbReference type="OrthoDB" id="57240at2"/>
<dbReference type="AlphaFoldDB" id="A0A1L5FDN2"/>
<reference evidence="2 3" key="1">
    <citation type="submission" date="2016-12" db="EMBL/GenBank/DDBJ databases">
        <title>Complete genome sequence of Clostridium kluyveri JZZ isolated from the pit mud of a Chinese flavor liquor-making factory.</title>
        <authorList>
            <person name="Wang Y."/>
        </authorList>
    </citation>
    <scope>NUCLEOTIDE SEQUENCE [LARGE SCALE GENOMIC DNA]</scope>
    <source>
        <strain evidence="2 3">JZZ</strain>
    </source>
</reference>
<dbReference type="InterPro" id="IPR002559">
    <property type="entry name" value="Transposase_11"/>
</dbReference>
<dbReference type="Pfam" id="PF01609">
    <property type="entry name" value="DDE_Tnp_1"/>
    <property type="match status" value="1"/>
</dbReference>
<evidence type="ECO:0000313" key="3">
    <source>
        <dbReference type="Proteomes" id="UP000184604"/>
    </source>
</evidence>
<name>A0A1L5FDN2_CLOKL</name>
<dbReference type="GO" id="GO:0004803">
    <property type="term" value="F:transposase activity"/>
    <property type="evidence" value="ECO:0007669"/>
    <property type="project" value="InterPro"/>
</dbReference>
<evidence type="ECO:0000259" key="1">
    <source>
        <dbReference type="Pfam" id="PF01609"/>
    </source>
</evidence>
<protein>
    <recommendedName>
        <fullName evidence="1">Transposase IS4-like domain-containing protein</fullName>
    </recommendedName>
</protein>
<evidence type="ECO:0000313" key="2">
    <source>
        <dbReference type="EMBL" id="APM41119.1"/>
    </source>
</evidence>
<organism evidence="2 3">
    <name type="scientific">Clostridium kluyveri</name>
    <dbReference type="NCBI Taxonomy" id="1534"/>
    <lineage>
        <taxon>Bacteria</taxon>
        <taxon>Bacillati</taxon>
        <taxon>Bacillota</taxon>
        <taxon>Clostridia</taxon>
        <taxon>Eubacteriales</taxon>
        <taxon>Clostridiaceae</taxon>
        <taxon>Clostridium</taxon>
    </lineage>
</organism>